<dbReference type="Gene3D" id="1.50.10.10">
    <property type="match status" value="1"/>
</dbReference>
<dbReference type="SUPFAM" id="SSF158745">
    <property type="entry name" value="LanC-like"/>
    <property type="match status" value="1"/>
</dbReference>
<evidence type="ECO:0000313" key="2">
    <source>
        <dbReference type="Proteomes" id="UP000030170"/>
    </source>
</evidence>
<dbReference type="AlphaFoldDB" id="A0A098TKT0"/>
<keyword evidence="2" id="KW-1185">Reference proteome</keyword>
<proteinExistence type="predicted"/>
<name>A0A098TKT0_9CYAN</name>
<dbReference type="STRING" id="1497020.DO97_04100"/>
<reference evidence="1 2" key="1">
    <citation type="journal article" date="2014" name="Mol. Ecol.">
        <title>Evolution of Synechococcus.</title>
        <authorList>
            <person name="Dvorak P."/>
            <person name="Casamatta D."/>
            <person name="Hasler P."/>
            <person name="Poulickova A."/>
            <person name="Ondrej V."/>
            <person name="Sanges R."/>
        </authorList>
    </citation>
    <scope>NUCLEOTIDE SEQUENCE [LARGE SCALE GENOMIC DNA]</scope>
    <source>
        <strain evidence="1 2">CAUP A 1101</strain>
    </source>
</reference>
<sequence length="79" mass="8742">MIYALVRISQLIDEFSLQQEAHLVISLFTPELILADRNFDVLGGIAGKILGLLTLWEAVPTSPALEVAITCGERLLRHQ</sequence>
<protein>
    <submittedName>
        <fullName evidence="1">Uncharacterized protein</fullName>
    </submittedName>
</protein>
<accession>A0A098TKT0</accession>
<evidence type="ECO:0000313" key="1">
    <source>
        <dbReference type="EMBL" id="KGF72891.1"/>
    </source>
</evidence>
<comment type="caution">
    <text evidence="1">The sequence shown here is derived from an EMBL/GenBank/DDBJ whole genome shotgun (WGS) entry which is preliminary data.</text>
</comment>
<dbReference type="EMBL" id="JJML01000017">
    <property type="protein sequence ID" value="KGF72891.1"/>
    <property type="molecule type" value="Genomic_DNA"/>
</dbReference>
<dbReference type="InterPro" id="IPR012341">
    <property type="entry name" value="6hp_glycosidase-like_sf"/>
</dbReference>
<organism evidence="1 2">
    <name type="scientific">Neosynechococcus sphagnicola sy1</name>
    <dbReference type="NCBI Taxonomy" id="1497020"/>
    <lineage>
        <taxon>Bacteria</taxon>
        <taxon>Bacillati</taxon>
        <taxon>Cyanobacteriota</taxon>
        <taxon>Cyanophyceae</taxon>
        <taxon>Neosynechococcales</taxon>
        <taxon>Neosynechococcaceae</taxon>
        <taxon>Neosynechococcus</taxon>
    </lineage>
</organism>
<dbReference type="GO" id="GO:0005975">
    <property type="term" value="P:carbohydrate metabolic process"/>
    <property type="evidence" value="ECO:0007669"/>
    <property type="project" value="InterPro"/>
</dbReference>
<dbReference type="OrthoDB" id="9148343at2"/>
<dbReference type="Proteomes" id="UP000030170">
    <property type="component" value="Unassembled WGS sequence"/>
</dbReference>
<dbReference type="RefSeq" id="WP_036532569.1">
    <property type="nucleotide sequence ID" value="NZ_JJML01000017.1"/>
</dbReference>
<gene>
    <name evidence="1" type="ORF">DO97_04100</name>
</gene>